<dbReference type="Gene3D" id="3.90.550.10">
    <property type="entry name" value="Spore Coat Polysaccharide Biosynthesis Protein SpsA, Chain A"/>
    <property type="match status" value="1"/>
</dbReference>
<proteinExistence type="inferred from homology"/>
<evidence type="ECO:0000256" key="1">
    <source>
        <dbReference type="ARBA" id="ARBA00006739"/>
    </source>
</evidence>
<dbReference type="EMBL" id="JACNIG010000343">
    <property type="protein sequence ID" value="MBC8433841.1"/>
    <property type="molecule type" value="Genomic_DNA"/>
</dbReference>
<sequence>MIKVENPKLSIIIPTFREVMNISLLVREIAHDLKPHISDWELIIIDDDSRDGTVTECESLQKSGFPLKLVVRKNEQGLATAVIEGFKHARAPIFVVMDGDLSHMPAAVPLLYEAIQNGADFAIGSRYILGGVTDDKWTFYRYLNSKFASLLARPLVALSDPMSGFFALPRSLWARCQGLSPVGYKIGLEILVKCNPQNIKEVPIYFRTRKLGESKLTVKQQFLYLIHLCSLYRYRFTERKKVKIC</sequence>
<name>A0A8J6P732_9BACT</name>
<comment type="caution">
    <text evidence="5">The sequence shown here is derived from an EMBL/GenBank/DDBJ whole genome shotgun (WGS) entry which is preliminary data.</text>
</comment>
<dbReference type="SUPFAM" id="SSF53448">
    <property type="entry name" value="Nucleotide-diphospho-sugar transferases"/>
    <property type="match status" value="1"/>
</dbReference>
<dbReference type="CDD" id="cd06442">
    <property type="entry name" value="DPM1_like"/>
    <property type="match status" value="1"/>
</dbReference>
<evidence type="ECO:0000256" key="2">
    <source>
        <dbReference type="ARBA" id="ARBA00022676"/>
    </source>
</evidence>
<dbReference type="Pfam" id="PF00535">
    <property type="entry name" value="Glycos_transf_2"/>
    <property type="match status" value="1"/>
</dbReference>
<keyword evidence="3" id="KW-0808">Transferase</keyword>
<dbReference type="Proteomes" id="UP000605201">
    <property type="component" value="Unassembled WGS sequence"/>
</dbReference>
<dbReference type="InterPro" id="IPR029044">
    <property type="entry name" value="Nucleotide-diphossugar_trans"/>
</dbReference>
<dbReference type="GO" id="GO:0016020">
    <property type="term" value="C:membrane"/>
    <property type="evidence" value="ECO:0007669"/>
    <property type="project" value="GOC"/>
</dbReference>
<dbReference type="GO" id="GO:0035269">
    <property type="term" value="P:protein O-linked glycosylation via mannose"/>
    <property type="evidence" value="ECO:0007669"/>
    <property type="project" value="TreeGrafter"/>
</dbReference>
<evidence type="ECO:0000259" key="4">
    <source>
        <dbReference type="Pfam" id="PF00535"/>
    </source>
</evidence>
<dbReference type="GO" id="GO:0006506">
    <property type="term" value="P:GPI anchor biosynthetic process"/>
    <property type="evidence" value="ECO:0007669"/>
    <property type="project" value="TreeGrafter"/>
</dbReference>
<organism evidence="5 6">
    <name type="scientific">Candidatus Desulfatibia vada</name>
    <dbReference type="NCBI Taxonomy" id="2841696"/>
    <lineage>
        <taxon>Bacteria</taxon>
        <taxon>Pseudomonadati</taxon>
        <taxon>Thermodesulfobacteriota</taxon>
        <taxon>Desulfobacteria</taxon>
        <taxon>Desulfobacterales</taxon>
        <taxon>Desulfobacterales incertae sedis</taxon>
        <taxon>Candidatus Desulfatibia</taxon>
    </lineage>
</organism>
<dbReference type="AlphaFoldDB" id="A0A8J6P732"/>
<protein>
    <submittedName>
        <fullName evidence="5">Polyprenol monophosphomannose synthase</fullName>
    </submittedName>
</protein>
<keyword evidence="2" id="KW-0328">Glycosyltransferase</keyword>
<gene>
    <name evidence="5" type="ORF">H8D96_18170</name>
</gene>
<feature type="domain" description="Glycosyltransferase 2-like" evidence="4">
    <location>
        <begin position="10"/>
        <end position="163"/>
    </location>
</feature>
<dbReference type="GO" id="GO:0006488">
    <property type="term" value="P:dolichol-linked oligosaccharide biosynthetic process"/>
    <property type="evidence" value="ECO:0007669"/>
    <property type="project" value="TreeGrafter"/>
</dbReference>
<dbReference type="GO" id="GO:0004582">
    <property type="term" value="F:dolichyl-phosphate beta-D-mannosyltransferase activity"/>
    <property type="evidence" value="ECO:0007669"/>
    <property type="project" value="InterPro"/>
</dbReference>
<dbReference type="PANTHER" id="PTHR43398:SF1">
    <property type="entry name" value="DOLICHOL-PHOSPHATE MANNOSYLTRANSFERASE SUBUNIT 1"/>
    <property type="match status" value="1"/>
</dbReference>
<evidence type="ECO:0000256" key="3">
    <source>
        <dbReference type="ARBA" id="ARBA00022679"/>
    </source>
</evidence>
<dbReference type="PANTHER" id="PTHR43398">
    <property type="entry name" value="DOLICHOL-PHOSPHATE MANNOSYLTRANSFERASE SUBUNIT 1"/>
    <property type="match status" value="1"/>
</dbReference>
<accession>A0A8J6P732</accession>
<reference evidence="5 6" key="1">
    <citation type="submission" date="2020-08" db="EMBL/GenBank/DDBJ databases">
        <title>Bridging the membrane lipid divide: bacteria of the FCB group superphylum have the potential to synthesize archaeal ether lipids.</title>
        <authorList>
            <person name="Villanueva L."/>
            <person name="Von Meijenfeldt F.A.B."/>
            <person name="Westbye A.B."/>
            <person name="Yadav S."/>
            <person name="Hopmans E.C."/>
            <person name="Dutilh B.E."/>
            <person name="Sinninghe Damste J.S."/>
        </authorList>
    </citation>
    <scope>NUCLEOTIDE SEQUENCE [LARGE SCALE GENOMIC DNA]</scope>
    <source>
        <strain evidence="5">NIOZ-UU17</strain>
    </source>
</reference>
<evidence type="ECO:0000313" key="6">
    <source>
        <dbReference type="Proteomes" id="UP000605201"/>
    </source>
</evidence>
<evidence type="ECO:0000313" key="5">
    <source>
        <dbReference type="EMBL" id="MBC8433841.1"/>
    </source>
</evidence>
<comment type="similarity">
    <text evidence="1">Belongs to the glycosyltransferase 2 family.</text>
</comment>
<dbReference type="InterPro" id="IPR039528">
    <property type="entry name" value="DPM1-like"/>
</dbReference>
<dbReference type="InterPro" id="IPR001173">
    <property type="entry name" value="Glyco_trans_2-like"/>
</dbReference>